<comment type="caution">
    <text evidence="1">The sequence shown here is derived from an EMBL/GenBank/DDBJ whole genome shotgun (WGS) entry which is preliminary data.</text>
</comment>
<evidence type="ECO:0000313" key="1">
    <source>
        <dbReference type="EMBL" id="MFG6489597.1"/>
    </source>
</evidence>
<dbReference type="Proteomes" id="UP001606134">
    <property type="component" value="Unassembled WGS sequence"/>
</dbReference>
<dbReference type="RefSeq" id="WP_394415991.1">
    <property type="nucleotide sequence ID" value="NZ_JBIGIC010000013.1"/>
</dbReference>
<keyword evidence="2" id="KW-1185">Reference proteome</keyword>
<accession>A0ABW7HID7</accession>
<gene>
    <name evidence="1" type="ORF">ACG04R_23170</name>
</gene>
<protein>
    <recommendedName>
        <fullName evidence="3">Lysine-specific metallo-endopeptidase domain-containing protein</fullName>
    </recommendedName>
</protein>
<evidence type="ECO:0008006" key="3">
    <source>
        <dbReference type="Google" id="ProtNLM"/>
    </source>
</evidence>
<dbReference type="EMBL" id="JBIGIC010000013">
    <property type="protein sequence ID" value="MFG6489597.1"/>
    <property type="molecule type" value="Genomic_DNA"/>
</dbReference>
<proteinExistence type="predicted"/>
<evidence type="ECO:0000313" key="2">
    <source>
        <dbReference type="Proteomes" id="UP001606134"/>
    </source>
</evidence>
<name>A0ABW7HID7_9BURK</name>
<sequence>MTRWYKKEDIVAPRDKAHMAGVTITVWKEKMVWNEGSKNIPHQIVQAVTTSVEWLDHAINQLTVPNYLDAKSSLAKIYFHVYRDVIKAPPVNPQLSEKARADQQKELEFSVRMRMNDLRMILTNIKIGLSKDQIIKVNDAHTIKDGEKKHYLGLVKAAPGGKEYGKITIGFRAFREGHNLPRIVIHEAAHKFTLATDGKNTGGYWKQDFSDYLDPEAMNHVACLNNADSHALFVWAMNIGQGGAPEISSQFAEGMENRWRKHLGGA</sequence>
<organism evidence="1 2">
    <name type="scientific">Pelomonas candidula</name>
    <dbReference type="NCBI Taxonomy" id="3299025"/>
    <lineage>
        <taxon>Bacteria</taxon>
        <taxon>Pseudomonadati</taxon>
        <taxon>Pseudomonadota</taxon>
        <taxon>Betaproteobacteria</taxon>
        <taxon>Burkholderiales</taxon>
        <taxon>Sphaerotilaceae</taxon>
        <taxon>Roseateles</taxon>
    </lineage>
</organism>
<reference evidence="1 2" key="1">
    <citation type="submission" date="2024-08" db="EMBL/GenBank/DDBJ databases">
        <authorList>
            <person name="Lu H."/>
        </authorList>
    </citation>
    <scope>NUCLEOTIDE SEQUENCE [LARGE SCALE GENOMIC DNA]</scope>
    <source>
        <strain evidence="1 2">BYS78W</strain>
    </source>
</reference>